<sequence>MARSASRVFTNPVTSLRVAAVASSFSASVTTRSSSAEIRVSISGSIGATSPSGVSPVAGASTTESEVSSLEVSSVGGELVELPFELPGGAVTPMASVIALKALTCPKTETVASNTPTSAKPDKMTRAVDRFMWRGFIPVPYALGVQNLSAPLNAGRARALG</sequence>
<dbReference type="EMBL" id="CAFBPN010000089">
    <property type="protein sequence ID" value="CAB5027796.1"/>
    <property type="molecule type" value="Genomic_DNA"/>
</dbReference>
<name>A0A6J7RGE3_9ZZZZ</name>
<organism evidence="1">
    <name type="scientific">freshwater metagenome</name>
    <dbReference type="NCBI Taxonomy" id="449393"/>
    <lineage>
        <taxon>unclassified sequences</taxon>
        <taxon>metagenomes</taxon>
        <taxon>ecological metagenomes</taxon>
    </lineage>
</organism>
<gene>
    <name evidence="1" type="ORF">UFOPK4098_01278</name>
</gene>
<evidence type="ECO:0000313" key="1">
    <source>
        <dbReference type="EMBL" id="CAB5027796.1"/>
    </source>
</evidence>
<reference evidence="1" key="1">
    <citation type="submission" date="2020-05" db="EMBL/GenBank/DDBJ databases">
        <authorList>
            <person name="Chiriac C."/>
            <person name="Salcher M."/>
            <person name="Ghai R."/>
            <person name="Kavagutti S V."/>
        </authorList>
    </citation>
    <scope>NUCLEOTIDE SEQUENCE</scope>
</reference>
<protein>
    <submittedName>
        <fullName evidence="1">Unannotated protein</fullName>
    </submittedName>
</protein>
<proteinExistence type="predicted"/>
<accession>A0A6J7RGE3</accession>
<dbReference type="AlphaFoldDB" id="A0A6J7RGE3"/>